<feature type="chain" id="PRO_5021264968" description="Secreted protein" evidence="1">
    <location>
        <begin position="20"/>
        <end position="92"/>
    </location>
</feature>
<evidence type="ECO:0000256" key="1">
    <source>
        <dbReference type="SAM" id="SignalP"/>
    </source>
</evidence>
<evidence type="ECO:0008006" key="3">
    <source>
        <dbReference type="Google" id="ProtNLM"/>
    </source>
</evidence>
<feature type="signal peptide" evidence="1">
    <location>
        <begin position="1"/>
        <end position="19"/>
    </location>
</feature>
<accession>A0A4Y1RVH9</accession>
<dbReference type="AlphaFoldDB" id="A0A4Y1RVH9"/>
<dbReference type="EMBL" id="AP019303">
    <property type="protein sequence ID" value="BBH08372.1"/>
    <property type="molecule type" value="Genomic_DNA"/>
</dbReference>
<proteinExistence type="predicted"/>
<keyword evidence="1" id="KW-0732">Signal</keyword>
<sequence length="92" mass="10836">MSAPFFFFFFFSLPHCRLPWTLSTTKEQEHPHPTRNRLKVLVARAGRIQSLLRFVLNSGNLREWIAKQRPPFLAWRKTYNVRKSCVSTSPTS</sequence>
<evidence type="ECO:0000313" key="2">
    <source>
        <dbReference type="EMBL" id="BBH08372.1"/>
    </source>
</evidence>
<name>A0A4Y1RVH9_PRUDU</name>
<protein>
    <recommendedName>
        <fullName evidence="3">Secreted protein</fullName>
    </recommendedName>
</protein>
<organism evidence="2">
    <name type="scientific">Prunus dulcis</name>
    <name type="common">Almond</name>
    <name type="synonym">Amygdalus dulcis</name>
    <dbReference type="NCBI Taxonomy" id="3755"/>
    <lineage>
        <taxon>Eukaryota</taxon>
        <taxon>Viridiplantae</taxon>
        <taxon>Streptophyta</taxon>
        <taxon>Embryophyta</taxon>
        <taxon>Tracheophyta</taxon>
        <taxon>Spermatophyta</taxon>
        <taxon>Magnoliopsida</taxon>
        <taxon>eudicotyledons</taxon>
        <taxon>Gunneridae</taxon>
        <taxon>Pentapetalae</taxon>
        <taxon>rosids</taxon>
        <taxon>fabids</taxon>
        <taxon>Rosales</taxon>
        <taxon>Rosaceae</taxon>
        <taxon>Amygdaloideae</taxon>
        <taxon>Amygdaleae</taxon>
        <taxon>Prunus</taxon>
    </lineage>
</organism>
<reference evidence="2" key="1">
    <citation type="journal article" date="2019" name="Science">
        <title>Mutation of a bHLH transcription factor allowed almond domestication.</title>
        <authorList>
            <person name="Sanchez-Perez R."/>
            <person name="Pavan S."/>
            <person name="Mazzeo R."/>
            <person name="Moldovan C."/>
            <person name="Aiese Cigliano R."/>
            <person name="Del Cueto J."/>
            <person name="Ricciardi F."/>
            <person name="Lotti C."/>
            <person name="Ricciardi L."/>
            <person name="Dicenta F."/>
            <person name="Lopez-Marques R.L."/>
            <person name="Lindberg Moller B."/>
        </authorList>
    </citation>
    <scope>NUCLEOTIDE SEQUENCE</scope>
</reference>
<gene>
    <name evidence="2" type="ORF">Prudu_020538</name>
</gene>